<comment type="caution">
    <text evidence="1">The sequence shown here is derived from an EMBL/GenBank/DDBJ whole genome shotgun (WGS) entry which is preliminary data.</text>
</comment>
<evidence type="ECO:0000313" key="1">
    <source>
        <dbReference type="EMBL" id="TFB86889.1"/>
    </source>
</evidence>
<proteinExistence type="predicted"/>
<protein>
    <submittedName>
        <fullName evidence="1">Uncharacterized protein</fullName>
    </submittedName>
</protein>
<dbReference type="EMBL" id="SOFG01000011">
    <property type="protein sequence ID" value="TFB86889.1"/>
    <property type="molecule type" value="Genomic_DNA"/>
</dbReference>
<evidence type="ECO:0000313" key="2">
    <source>
        <dbReference type="Proteomes" id="UP000297608"/>
    </source>
</evidence>
<organism evidence="1 2">
    <name type="scientific">Cryobacterium algoricola</name>
    <dbReference type="NCBI Taxonomy" id="1259183"/>
    <lineage>
        <taxon>Bacteria</taxon>
        <taxon>Bacillati</taxon>
        <taxon>Actinomycetota</taxon>
        <taxon>Actinomycetes</taxon>
        <taxon>Micrococcales</taxon>
        <taxon>Microbacteriaceae</taxon>
        <taxon>Cryobacterium</taxon>
    </lineage>
</organism>
<accession>A0ABY2IBC7</accession>
<dbReference type="Proteomes" id="UP000297608">
    <property type="component" value="Unassembled WGS sequence"/>
</dbReference>
<reference evidence="1 2" key="1">
    <citation type="submission" date="2019-03" db="EMBL/GenBank/DDBJ databases">
        <title>Genomics of glacier-inhabiting Cryobacterium strains.</title>
        <authorList>
            <person name="Liu Q."/>
            <person name="Xin Y.-H."/>
        </authorList>
    </citation>
    <scope>NUCLEOTIDE SEQUENCE [LARGE SCALE GENOMIC DNA]</scope>
    <source>
        <strain evidence="1 2">MDB2-B</strain>
    </source>
</reference>
<sequence>MDAIRWALGALSGSGVPVSTRKAQQWVVRLEGAGLVERARPTYRDTSIVWATAAAIGRPAPNLFRQTIRHEVAVSAVSARYLAHGYTWQRDRKPVARLDHQADGVAIRNGEVELIEVELTPKTWQRYKMICENHSHRLAHDGVTRVAYFCTEDATRAVTRAADKYVFRTERPGLVAETVFDIRGQWVGPALDRPRPEVLPGASVLTELDGVDGQPAGGVTR</sequence>
<gene>
    <name evidence="1" type="ORF">E3O44_06905</name>
</gene>
<name>A0ABY2IBC7_9MICO</name>
<keyword evidence="2" id="KW-1185">Reference proteome</keyword>